<gene>
    <name evidence="3" type="ORF">FB567DRAFT_175627</name>
</gene>
<dbReference type="InterPro" id="IPR019327">
    <property type="entry name" value="WKF"/>
</dbReference>
<dbReference type="PANTHER" id="PTHR22306">
    <property type="entry name" value="CHROMOSOME 7 OPEN READING FRAME 50"/>
    <property type="match status" value="1"/>
</dbReference>
<feature type="compositionally biased region" description="Basic and acidic residues" evidence="1">
    <location>
        <begin position="273"/>
        <end position="296"/>
    </location>
</feature>
<feature type="region of interest" description="Disordered" evidence="1">
    <location>
        <begin position="269"/>
        <end position="333"/>
    </location>
</feature>
<feature type="compositionally biased region" description="Acidic residues" evidence="1">
    <location>
        <begin position="520"/>
        <end position="561"/>
    </location>
</feature>
<dbReference type="OrthoDB" id="10261563at2759"/>
<feature type="compositionally biased region" description="Low complexity" evidence="1">
    <location>
        <begin position="311"/>
        <end position="327"/>
    </location>
</feature>
<name>A0A8K0RIM1_9PLEO</name>
<evidence type="ECO:0000259" key="2">
    <source>
        <dbReference type="Pfam" id="PF10180"/>
    </source>
</evidence>
<organism evidence="3 4">
    <name type="scientific">Paraphoma chrysanthemicola</name>
    <dbReference type="NCBI Taxonomy" id="798071"/>
    <lineage>
        <taxon>Eukaryota</taxon>
        <taxon>Fungi</taxon>
        <taxon>Dikarya</taxon>
        <taxon>Ascomycota</taxon>
        <taxon>Pezizomycotina</taxon>
        <taxon>Dothideomycetes</taxon>
        <taxon>Pleosporomycetidae</taxon>
        <taxon>Pleosporales</taxon>
        <taxon>Pleosporineae</taxon>
        <taxon>Phaeosphaeriaceae</taxon>
        <taxon>Paraphoma</taxon>
    </lineage>
</organism>
<dbReference type="EMBL" id="JAGMVJ010000002">
    <property type="protein sequence ID" value="KAH7093523.1"/>
    <property type="molecule type" value="Genomic_DNA"/>
</dbReference>
<dbReference type="PANTHER" id="PTHR22306:SF2">
    <property type="entry name" value="CHROMOSOME 7 OPEN READING FRAME 50"/>
    <property type="match status" value="1"/>
</dbReference>
<feature type="compositionally biased region" description="Polar residues" evidence="1">
    <location>
        <begin position="197"/>
        <end position="216"/>
    </location>
</feature>
<feature type="compositionally biased region" description="Basic residues" evidence="1">
    <location>
        <begin position="138"/>
        <end position="149"/>
    </location>
</feature>
<feature type="compositionally biased region" description="Polar residues" evidence="1">
    <location>
        <begin position="90"/>
        <end position="100"/>
    </location>
</feature>
<accession>A0A8K0RIM1</accession>
<feature type="compositionally biased region" description="Polar residues" evidence="1">
    <location>
        <begin position="57"/>
        <end position="69"/>
    </location>
</feature>
<feature type="compositionally biased region" description="Low complexity" evidence="1">
    <location>
        <begin position="579"/>
        <end position="591"/>
    </location>
</feature>
<feature type="compositionally biased region" description="Polar residues" evidence="1">
    <location>
        <begin position="153"/>
        <end position="169"/>
    </location>
</feature>
<evidence type="ECO:0000313" key="4">
    <source>
        <dbReference type="Proteomes" id="UP000813461"/>
    </source>
</evidence>
<proteinExistence type="predicted"/>
<feature type="domain" description="WKF" evidence="2">
    <location>
        <begin position="339"/>
        <end position="401"/>
    </location>
</feature>
<sequence length="600" mass="65232">MAEGESRIPAWRRLGLALKKETQSGVTAPEPSTSHADVQQIAPYDARNGSHEELHSSSEPAINGKSSNLGKRKHQHDTAEEPETQKKSKASTPEISQTGTPKHEESTVPQADSATGHPNESTEAAPGAGETKGDPNYRKKKSKPSKSRRRDNGNNPNHTEVAQSRSALSPDTAAPAQARQTLLASTEKEGNLAAAVTPQQPSTTRKANIKDSSGSPSAVDRRKSVAFTPDTKSVDGSSAQDYFKKWTAEQKGSDVDYFASDVAEFYRNAVNEGELRDAKKDEDRKEQDRKAKEQAKAPEVVQSKPRADEVPTPATKAVAATSTSPTSKSKKKDPSYYVSYLQQYYADRDHWKFNKAKQNDVIDNALNIFRIPDEHSDALLEYVSGLKGAGVIDRLRKKCNTTLKELQKEEASAEEMDGDARKSMHDEALQERIVKEQKRRKVEGDVEGLLEHPHSDGYIRRMRRKRAEALLLALGRTAPILPAVQTNGINPLVSNLAPGRDSKKRKRRVDISSSESSSDSSEDSSSDEDSSSSESDSDDNSEQSDSDSSDSDSDSGSDSDSDPSGSGASAPSRKKRKNSGASDASESSSKNEQSESDDSD</sequence>
<reference evidence="3" key="1">
    <citation type="journal article" date="2021" name="Nat. Commun.">
        <title>Genetic determinants of endophytism in the Arabidopsis root mycobiome.</title>
        <authorList>
            <person name="Mesny F."/>
            <person name="Miyauchi S."/>
            <person name="Thiergart T."/>
            <person name="Pickel B."/>
            <person name="Atanasova L."/>
            <person name="Karlsson M."/>
            <person name="Huettel B."/>
            <person name="Barry K.W."/>
            <person name="Haridas S."/>
            <person name="Chen C."/>
            <person name="Bauer D."/>
            <person name="Andreopoulos W."/>
            <person name="Pangilinan J."/>
            <person name="LaButti K."/>
            <person name="Riley R."/>
            <person name="Lipzen A."/>
            <person name="Clum A."/>
            <person name="Drula E."/>
            <person name="Henrissat B."/>
            <person name="Kohler A."/>
            <person name="Grigoriev I.V."/>
            <person name="Martin F.M."/>
            <person name="Hacquard S."/>
        </authorList>
    </citation>
    <scope>NUCLEOTIDE SEQUENCE</scope>
    <source>
        <strain evidence="3">MPI-SDFR-AT-0120</strain>
    </source>
</reference>
<evidence type="ECO:0000256" key="1">
    <source>
        <dbReference type="SAM" id="MobiDB-lite"/>
    </source>
</evidence>
<feature type="compositionally biased region" description="Polar residues" evidence="1">
    <location>
        <begin position="230"/>
        <end position="240"/>
    </location>
</feature>
<feature type="compositionally biased region" description="Polar residues" evidence="1">
    <location>
        <begin position="23"/>
        <end position="37"/>
    </location>
</feature>
<feature type="compositionally biased region" description="Basic and acidic residues" evidence="1">
    <location>
        <begin position="76"/>
        <end position="86"/>
    </location>
</feature>
<evidence type="ECO:0000313" key="3">
    <source>
        <dbReference type="EMBL" id="KAH7093523.1"/>
    </source>
</evidence>
<dbReference type="Pfam" id="PF10180">
    <property type="entry name" value="WKF"/>
    <property type="match status" value="1"/>
</dbReference>
<dbReference type="Proteomes" id="UP000813461">
    <property type="component" value="Unassembled WGS sequence"/>
</dbReference>
<feature type="compositionally biased region" description="Polar residues" evidence="1">
    <location>
        <begin position="107"/>
        <end position="122"/>
    </location>
</feature>
<feature type="region of interest" description="Disordered" evidence="1">
    <location>
        <begin position="489"/>
        <end position="600"/>
    </location>
</feature>
<keyword evidence="4" id="KW-1185">Reference proteome</keyword>
<dbReference type="AlphaFoldDB" id="A0A8K0RIM1"/>
<comment type="caution">
    <text evidence="3">The sequence shown here is derived from an EMBL/GenBank/DDBJ whole genome shotgun (WGS) entry which is preliminary data.</text>
</comment>
<feature type="region of interest" description="Disordered" evidence="1">
    <location>
        <begin position="21"/>
        <end position="241"/>
    </location>
</feature>
<protein>
    <recommendedName>
        <fullName evidence="2">WKF domain-containing protein</fullName>
    </recommendedName>
</protein>